<proteinExistence type="predicted"/>
<evidence type="ECO:0000256" key="1">
    <source>
        <dbReference type="SAM" id="MobiDB-lite"/>
    </source>
</evidence>
<gene>
    <name evidence="2" type="ORF">LIER_41739</name>
</gene>
<organism evidence="2 3">
    <name type="scientific">Lithospermum erythrorhizon</name>
    <name type="common">Purple gromwell</name>
    <name type="synonym">Lithospermum officinale var. erythrorhizon</name>
    <dbReference type="NCBI Taxonomy" id="34254"/>
    <lineage>
        <taxon>Eukaryota</taxon>
        <taxon>Viridiplantae</taxon>
        <taxon>Streptophyta</taxon>
        <taxon>Embryophyta</taxon>
        <taxon>Tracheophyta</taxon>
        <taxon>Spermatophyta</taxon>
        <taxon>Magnoliopsida</taxon>
        <taxon>eudicotyledons</taxon>
        <taxon>Gunneridae</taxon>
        <taxon>Pentapetalae</taxon>
        <taxon>asterids</taxon>
        <taxon>lamiids</taxon>
        <taxon>Boraginales</taxon>
        <taxon>Boraginaceae</taxon>
        <taxon>Boraginoideae</taxon>
        <taxon>Lithospermeae</taxon>
        <taxon>Lithospermum</taxon>
    </lineage>
</organism>
<keyword evidence="3" id="KW-1185">Reference proteome</keyword>
<dbReference type="AlphaFoldDB" id="A0AAV3RHD9"/>
<name>A0AAV3RHD9_LITER</name>
<reference evidence="2 3" key="1">
    <citation type="submission" date="2024-01" db="EMBL/GenBank/DDBJ databases">
        <title>The complete chloroplast genome sequence of Lithospermum erythrorhizon: insights into the phylogenetic relationship among Boraginaceae species and the maternal lineages of purple gromwells.</title>
        <authorList>
            <person name="Okada T."/>
            <person name="Watanabe K."/>
        </authorList>
    </citation>
    <scope>NUCLEOTIDE SEQUENCE [LARGE SCALE GENOMIC DNA]</scope>
</reference>
<feature type="compositionally biased region" description="Basic and acidic residues" evidence="1">
    <location>
        <begin position="25"/>
        <end position="42"/>
    </location>
</feature>
<feature type="region of interest" description="Disordered" evidence="1">
    <location>
        <begin position="23"/>
        <end position="42"/>
    </location>
</feature>
<dbReference type="Proteomes" id="UP001454036">
    <property type="component" value="Unassembled WGS sequence"/>
</dbReference>
<dbReference type="EMBL" id="BAABME010026810">
    <property type="protein sequence ID" value="GAA0174560.1"/>
    <property type="molecule type" value="Genomic_DNA"/>
</dbReference>
<comment type="caution">
    <text evidence="2">The sequence shown here is derived from an EMBL/GenBank/DDBJ whole genome shotgun (WGS) entry which is preliminary data.</text>
</comment>
<evidence type="ECO:0000313" key="3">
    <source>
        <dbReference type="Proteomes" id="UP001454036"/>
    </source>
</evidence>
<sequence>MSHPRDGEAWKDFDATFPDFTAEECNGKSKDSESSRKNLEAHRYRSSSYMTTKIGKSAKPRGRYTLTQKQQQVVRTWLSKLKTPDEFASNFARYSSSAKFTGLKSHDMHIIIQKLIPSTFRNHLLKPIWETLIELCHFFRDISSCTLQVDHIRTLGHNI</sequence>
<accession>A0AAV3RHD9</accession>
<protein>
    <submittedName>
        <fullName evidence="2">Uncharacterized protein</fullName>
    </submittedName>
</protein>
<evidence type="ECO:0000313" key="2">
    <source>
        <dbReference type="EMBL" id="GAA0174560.1"/>
    </source>
</evidence>